<evidence type="ECO:0000313" key="2">
    <source>
        <dbReference type="EMBL" id="CAG6598681.1"/>
    </source>
</evidence>
<dbReference type="AlphaFoldDB" id="A0A8D8L4T4"/>
<proteinExistence type="predicted"/>
<organism evidence="2">
    <name type="scientific">Culex pipiens</name>
    <name type="common">House mosquito</name>
    <dbReference type="NCBI Taxonomy" id="7175"/>
    <lineage>
        <taxon>Eukaryota</taxon>
        <taxon>Metazoa</taxon>
        <taxon>Ecdysozoa</taxon>
        <taxon>Arthropoda</taxon>
        <taxon>Hexapoda</taxon>
        <taxon>Insecta</taxon>
        <taxon>Pterygota</taxon>
        <taxon>Neoptera</taxon>
        <taxon>Endopterygota</taxon>
        <taxon>Diptera</taxon>
        <taxon>Nematocera</taxon>
        <taxon>Culicoidea</taxon>
        <taxon>Culicidae</taxon>
        <taxon>Culicinae</taxon>
        <taxon>Culicini</taxon>
        <taxon>Culex</taxon>
        <taxon>Culex</taxon>
    </lineage>
</organism>
<dbReference type="EMBL" id="HBUE01341619">
    <property type="protein sequence ID" value="CAG6598681.1"/>
    <property type="molecule type" value="Transcribed_RNA"/>
</dbReference>
<reference evidence="2" key="1">
    <citation type="submission" date="2021-05" db="EMBL/GenBank/DDBJ databases">
        <authorList>
            <person name="Alioto T."/>
            <person name="Alioto T."/>
            <person name="Gomez Garrido J."/>
        </authorList>
    </citation>
    <scope>NUCLEOTIDE SEQUENCE</scope>
</reference>
<dbReference type="EMBL" id="HBUE01059110">
    <property type="protein sequence ID" value="CAG6467782.1"/>
    <property type="molecule type" value="Transcribed_RNA"/>
</dbReference>
<feature type="region of interest" description="Disordered" evidence="1">
    <location>
        <begin position="197"/>
        <end position="224"/>
    </location>
</feature>
<protein>
    <submittedName>
        <fullName evidence="2">(northern house mosquito) hypothetical protein</fullName>
    </submittedName>
</protein>
<name>A0A8D8L4T4_CULPI</name>
<dbReference type="EMBL" id="HBUE01234718">
    <property type="protein sequence ID" value="CAG6546498.1"/>
    <property type="molecule type" value="Transcribed_RNA"/>
</dbReference>
<accession>A0A8D8L4T4</accession>
<dbReference type="EMBL" id="HBUE01059108">
    <property type="protein sequence ID" value="CAG6467777.1"/>
    <property type="molecule type" value="Transcribed_RNA"/>
</dbReference>
<evidence type="ECO:0000256" key="1">
    <source>
        <dbReference type="SAM" id="MobiDB-lite"/>
    </source>
</evidence>
<feature type="compositionally biased region" description="Basic residues" evidence="1">
    <location>
        <begin position="212"/>
        <end position="224"/>
    </location>
</feature>
<sequence>MQKSRGSSRGVRSVGGNVQECTQELPAATRQVDATAPSWTALTLPLGLLATGRGPFGVWLRWTYQSGRDLLHGILYPAPLHDTPDARCHPVHLNGPAKAQSNPVRTAADVRLPYGIRTQGVLSAILLSGLPNGPPAAQHGRAKGHGRVLHRFGFQTGGDDAGAEDAGQACVLRSHQQQCGVLRLRPRQPNARGVLHGAVPSGGHAQPARIAGRSHRQGHPRRGQHVHVLTVRQKGPRGEASLLQETPPDSLLQHDALHVQHGHDAQGKGQHAL</sequence>